<proteinExistence type="inferred from homology"/>
<dbReference type="CDD" id="cd03354">
    <property type="entry name" value="LbH_SAT"/>
    <property type="match status" value="1"/>
</dbReference>
<keyword evidence="5" id="KW-1185">Reference proteome</keyword>
<dbReference type="SUPFAM" id="SSF51161">
    <property type="entry name" value="Trimeric LpxA-like enzymes"/>
    <property type="match status" value="1"/>
</dbReference>
<dbReference type="STRING" id="1454001.AW08_00824"/>
<dbReference type="InterPro" id="IPR011004">
    <property type="entry name" value="Trimer_LpxA-like_sf"/>
</dbReference>
<dbReference type="Proteomes" id="UP000020218">
    <property type="component" value="Unassembled WGS sequence"/>
</dbReference>
<evidence type="ECO:0000256" key="2">
    <source>
        <dbReference type="ARBA" id="ARBA00022679"/>
    </source>
</evidence>
<dbReference type="EMBL" id="JFAX01000003">
    <property type="protein sequence ID" value="EXI68998.1"/>
    <property type="molecule type" value="Genomic_DNA"/>
</dbReference>
<reference evidence="4" key="1">
    <citation type="submission" date="2014-02" db="EMBL/GenBank/DDBJ databases">
        <title>Expanding our view of genomic diversity in Candidatus Accumulibacter clades.</title>
        <authorList>
            <person name="Skennerton C.T."/>
            <person name="Barr J.J."/>
            <person name="Slater F.R."/>
            <person name="Bond P.L."/>
            <person name="Tyson G.W."/>
        </authorList>
    </citation>
    <scope>NUCLEOTIDE SEQUENCE [LARGE SCALE GENOMIC DNA]</scope>
</reference>
<name>A0A011MGN6_9PROT</name>
<organism evidence="4 5">
    <name type="scientific">Candidatus Accumulibacter adjunctus</name>
    <dbReference type="NCBI Taxonomy" id="1454001"/>
    <lineage>
        <taxon>Bacteria</taxon>
        <taxon>Pseudomonadati</taxon>
        <taxon>Pseudomonadota</taxon>
        <taxon>Betaproteobacteria</taxon>
        <taxon>Candidatus Accumulibacter</taxon>
    </lineage>
</organism>
<dbReference type="PANTHER" id="PTHR42811">
    <property type="entry name" value="SERINE ACETYLTRANSFERASE"/>
    <property type="match status" value="1"/>
</dbReference>
<dbReference type="AlphaFoldDB" id="A0A011MGN6"/>
<comment type="similarity">
    <text evidence="1">Belongs to the transferase hexapeptide repeat family.</text>
</comment>
<evidence type="ECO:0000313" key="4">
    <source>
        <dbReference type="EMBL" id="EXI68998.1"/>
    </source>
</evidence>
<sequence>MEVENPAAAKLLIWATRGKKSRPRLHRLVCVFLNSDVYCDLPAGIQFPHPYGVVIHSKAVIGENTTVMQQVTIGGKSLTEPEGAPTIGRGCYVGAGARILGPVRIGDHVTIGANAVVTRDAPDGCVIVGANQILIR</sequence>
<dbReference type="GO" id="GO:0009001">
    <property type="term" value="F:serine O-acetyltransferase activity"/>
    <property type="evidence" value="ECO:0007669"/>
    <property type="project" value="UniProtKB-EC"/>
</dbReference>
<dbReference type="Gene3D" id="2.160.10.10">
    <property type="entry name" value="Hexapeptide repeat proteins"/>
    <property type="match status" value="1"/>
</dbReference>
<dbReference type="InterPro" id="IPR001451">
    <property type="entry name" value="Hexapep"/>
</dbReference>
<protein>
    <submittedName>
        <fullName evidence="4">Serine acetyltransferase</fullName>
        <ecNumber evidence="4">2.3.1.30</ecNumber>
    </submittedName>
</protein>
<evidence type="ECO:0000256" key="3">
    <source>
        <dbReference type="ARBA" id="ARBA00023315"/>
    </source>
</evidence>
<dbReference type="InterPro" id="IPR045304">
    <property type="entry name" value="LbH_SAT"/>
</dbReference>
<keyword evidence="3 4" id="KW-0012">Acyltransferase</keyword>
<keyword evidence="2 4" id="KW-0808">Transferase</keyword>
<evidence type="ECO:0000313" key="5">
    <source>
        <dbReference type="Proteomes" id="UP000020218"/>
    </source>
</evidence>
<gene>
    <name evidence="4" type="primary">cysE_2</name>
    <name evidence="4" type="ORF">AW08_00824</name>
</gene>
<accession>A0A011MGN6</accession>
<dbReference type="PATRIC" id="fig|1454001.3.peg.769"/>
<dbReference type="Pfam" id="PF00132">
    <property type="entry name" value="Hexapep"/>
    <property type="match status" value="1"/>
</dbReference>
<comment type="caution">
    <text evidence="4">The sequence shown here is derived from an EMBL/GenBank/DDBJ whole genome shotgun (WGS) entry which is preliminary data.</text>
</comment>
<evidence type="ECO:0000256" key="1">
    <source>
        <dbReference type="ARBA" id="ARBA00007274"/>
    </source>
</evidence>
<dbReference type="EC" id="2.3.1.30" evidence="4"/>